<protein>
    <recommendedName>
        <fullName evidence="1">G domain-containing protein</fullName>
    </recommendedName>
</protein>
<gene>
    <name evidence="2" type="ORF">D9757_002161</name>
</gene>
<organism evidence="2 3">
    <name type="scientific">Collybiopsis confluens</name>
    <dbReference type="NCBI Taxonomy" id="2823264"/>
    <lineage>
        <taxon>Eukaryota</taxon>
        <taxon>Fungi</taxon>
        <taxon>Dikarya</taxon>
        <taxon>Basidiomycota</taxon>
        <taxon>Agaricomycotina</taxon>
        <taxon>Agaricomycetes</taxon>
        <taxon>Agaricomycetidae</taxon>
        <taxon>Agaricales</taxon>
        <taxon>Marasmiineae</taxon>
        <taxon>Omphalotaceae</taxon>
        <taxon>Collybiopsis</taxon>
    </lineage>
</organism>
<evidence type="ECO:0000313" key="2">
    <source>
        <dbReference type="EMBL" id="KAF5392629.1"/>
    </source>
</evidence>
<keyword evidence="3" id="KW-1185">Reference proteome</keyword>
<dbReference type="AlphaFoldDB" id="A0A8H5I061"/>
<dbReference type="Gene3D" id="3.40.50.300">
    <property type="entry name" value="P-loop containing nucleotide triphosphate hydrolases"/>
    <property type="match status" value="1"/>
</dbReference>
<dbReference type="GO" id="GO:0005525">
    <property type="term" value="F:GTP binding"/>
    <property type="evidence" value="ECO:0007669"/>
    <property type="project" value="InterPro"/>
</dbReference>
<dbReference type="SUPFAM" id="SSF52540">
    <property type="entry name" value="P-loop containing nucleoside triphosphate hydrolases"/>
    <property type="match status" value="1"/>
</dbReference>
<dbReference type="CDD" id="cd00882">
    <property type="entry name" value="Ras_like_GTPase"/>
    <property type="match status" value="1"/>
</dbReference>
<comment type="caution">
    <text evidence="2">The sequence shown here is derived from an EMBL/GenBank/DDBJ whole genome shotgun (WGS) entry which is preliminary data.</text>
</comment>
<evidence type="ECO:0000313" key="3">
    <source>
        <dbReference type="Proteomes" id="UP000518752"/>
    </source>
</evidence>
<dbReference type="OrthoDB" id="8954335at2759"/>
<dbReference type="EMBL" id="JAACJN010000005">
    <property type="protein sequence ID" value="KAF5392629.1"/>
    <property type="molecule type" value="Genomic_DNA"/>
</dbReference>
<name>A0A8H5I061_9AGAR</name>
<reference evidence="2 3" key="1">
    <citation type="journal article" date="2020" name="ISME J.">
        <title>Uncovering the hidden diversity of litter-decomposition mechanisms in mushroom-forming fungi.</title>
        <authorList>
            <person name="Floudas D."/>
            <person name="Bentzer J."/>
            <person name="Ahren D."/>
            <person name="Johansson T."/>
            <person name="Persson P."/>
            <person name="Tunlid A."/>
        </authorList>
    </citation>
    <scope>NUCLEOTIDE SEQUENCE [LARGE SCALE GENOMIC DNA]</scope>
    <source>
        <strain evidence="2 3">CBS 406.79</strain>
    </source>
</reference>
<feature type="domain" description="G" evidence="1">
    <location>
        <begin position="7"/>
        <end position="74"/>
    </location>
</feature>
<accession>A0A8H5I061</accession>
<dbReference type="InterPro" id="IPR006073">
    <property type="entry name" value="GTP-bd"/>
</dbReference>
<dbReference type="InterPro" id="IPR027417">
    <property type="entry name" value="P-loop_NTPase"/>
</dbReference>
<sequence>MVTTHNIIFFGSTGCGKSSIVNMLLGDNAEKAPVSGNAKGCTFANDKYITIIDGEEYRLFDTSGLDEGSGGKVLTKDAIINLYRLLQGLDDGVSLLVYCMRGPRITESIERNYKVFYDGFCHKNVRIVIVVTGLEDHPKMETWWVENEHAFKEYKLEFDGHACITATRGKKMGGAYRNQVEYEESQKALKKLIVNQCQSVAEPFRMNTGTWLASIMGWLRRNMPWLLGPELEGLYNVLVQFLPEKEAREIADRASEKGSINSKPQTSSR</sequence>
<dbReference type="Pfam" id="PF01926">
    <property type="entry name" value="MMR_HSR1"/>
    <property type="match status" value="1"/>
</dbReference>
<proteinExistence type="predicted"/>
<evidence type="ECO:0000259" key="1">
    <source>
        <dbReference type="Pfam" id="PF01926"/>
    </source>
</evidence>
<dbReference type="Proteomes" id="UP000518752">
    <property type="component" value="Unassembled WGS sequence"/>
</dbReference>